<evidence type="ECO:0000313" key="1">
    <source>
        <dbReference type="EMBL" id="OGI79488.1"/>
    </source>
</evidence>
<dbReference type="Proteomes" id="UP000177052">
    <property type="component" value="Unassembled WGS sequence"/>
</dbReference>
<dbReference type="PANTHER" id="PTHR37953">
    <property type="entry name" value="UPF0127 PROTEIN MJ1496"/>
    <property type="match status" value="1"/>
</dbReference>
<sequence>MKKNIPSFVLAVVFFILLFVIPKDHRNIKAIQIMGQNIRVNLATTDAAREQGLSGRENLKEDEGMLFVFDYPDKYSFWMKDMNFPIDMIWIGENKEIIYIKKNARPESFPESYGPTADSKYVLEIVSGLSSKNNLKEGDKVEFKY</sequence>
<dbReference type="PANTHER" id="PTHR37953:SF1">
    <property type="entry name" value="UPF0127 PROTEIN MJ1496"/>
    <property type="match status" value="1"/>
</dbReference>
<evidence type="ECO:0000313" key="2">
    <source>
        <dbReference type="Proteomes" id="UP000177052"/>
    </source>
</evidence>
<name>A0A1F6WC56_9BACT</name>
<dbReference type="InterPro" id="IPR038695">
    <property type="entry name" value="Saro_0823-like_sf"/>
</dbReference>
<dbReference type="Pfam" id="PF02643">
    <property type="entry name" value="DUF192"/>
    <property type="match status" value="1"/>
</dbReference>
<comment type="caution">
    <text evidence="1">The sequence shown here is derived from an EMBL/GenBank/DDBJ whole genome shotgun (WGS) entry which is preliminary data.</text>
</comment>
<evidence type="ECO:0008006" key="3">
    <source>
        <dbReference type="Google" id="ProtNLM"/>
    </source>
</evidence>
<proteinExistence type="predicted"/>
<gene>
    <name evidence="1" type="ORF">A3F19_02095</name>
</gene>
<dbReference type="EMBL" id="MFUJ01000005">
    <property type="protein sequence ID" value="OGI79488.1"/>
    <property type="molecule type" value="Genomic_DNA"/>
</dbReference>
<organism evidence="1 2">
    <name type="scientific">Candidatus Nomurabacteria bacterium RIFCSPHIGHO2_12_FULL_37_29</name>
    <dbReference type="NCBI Taxonomy" id="1801759"/>
    <lineage>
        <taxon>Bacteria</taxon>
        <taxon>Candidatus Nomuraibacteriota</taxon>
    </lineage>
</organism>
<protein>
    <recommendedName>
        <fullName evidence="3">DUF192 domain-containing protein</fullName>
    </recommendedName>
</protein>
<dbReference type="Gene3D" id="2.60.120.1140">
    <property type="entry name" value="Protein of unknown function DUF192"/>
    <property type="match status" value="1"/>
</dbReference>
<dbReference type="AlphaFoldDB" id="A0A1F6WC56"/>
<dbReference type="InterPro" id="IPR003795">
    <property type="entry name" value="DUF192"/>
</dbReference>
<accession>A0A1F6WC56</accession>
<reference evidence="1 2" key="1">
    <citation type="journal article" date="2016" name="Nat. Commun.">
        <title>Thousands of microbial genomes shed light on interconnected biogeochemical processes in an aquifer system.</title>
        <authorList>
            <person name="Anantharaman K."/>
            <person name="Brown C.T."/>
            <person name="Hug L.A."/>
            <person name="Sharon I."/>
            <person name="Castelle C.J."/>
            <person name="Probst A.J."/>
            <person name="Thomas B.C."/>
            <person name="Singh A."/>
            <person name="Wilkins M.J."/>
            <person name="Karaoz U."/>
            <person name="Brodie E.L."/>
            <person name="Williams K.H."/>
            <person name="Hubbard S.S."/>
            <person name="Banfield J.F."/>
        </authorList>
    </citation>
    <scope>NUCLEOTIDE SEQUENCE [LARGE SCALE GENOMIC DNA]</scope>
</reference>